<gene>
    <name evidence="2" type="ORF">JYZ213_LOCUS34721</name>
    <name evidence="3" type="ORF">OXD698_LOCUS25369</name>
</gene>
<keyword evidence="1" id="KW-0812">Transmembrane</keyword>
<dbReference type="AlphaFoldDB" id="A0A815GYW4"/>
<evidence type="ECO:0000313" key="3">
    <source>
        <dbReference type="EMBL" id="CAF3927334.1"/>
    </source>
</evidence>
<evidence type="ECO:0000313" key="4">
    <source>
        <dbReference type="Proteomes" id="UP000663845"/>
    </source>
</evidence>
<sequence>MLQKIWCPILFIIVTLEISLVIIGSVGTANYVRDKHDESIYRSTMCYVTHCDTFESTYYYATGSPTTTYWNVKSVLYNISDGRLMNSTIATDMADPSHKVNETYKCYYESTNVKSVRWNLDNPQKYLIMLCVAWPMLALLLVGFIAYELKNDCFFVGKCCNCICTIRHEMNSMDTFNTGINNAIFEG</sequence>
<protein>
    <submittedName>
        <fullName evidence="2">Uncharacterized protein</fullName>
    </submittedName>
</protein>
<dbReference type="Proteomes" id="UP000663844">
    <property type="component" value="Unassembled WGS sequence"/>
</dbReference>
<evidence type="ECO:0000256" key="1">
    <source>
        <dbReference type="SAM" id="Phobius"/>
    </source>
</evidence>
<keyword evidence="1" id="KW-0472">Membrane</keyword>
<feature type="transmembrane region" description="Helical" evidence="1">
    <location>
        <begin position="6"/>
        <end position="32"/>
    </location>
</feature>
<comment type="caution">
    <text evidence="2">The sequence shown here is derived from an EMBL/GenBank/DDBJ whole genome shotgun (WGS) entry which is preliminary data.</text>
</comment>
<evidence type="ECO:0000313" key="2">
    <source>
        <dbReference type="EMBL" id="CAF1345180.1"/>
    </source>
</evidence>
<organism evidence="2 4">
    <name type="scientific">Adineta steineri</name>
    <dbReference type="NCBI Taxonomy" id="433720"/>
    <lineage>
        <taxon>Eukaryota</taxon>
        <taxon>Metazoa</taxon>
        <taxon>Spiralia</taxon>
        <taxon>Gnathifera</taxon>
        <taxon>Rotifera</taxon>
        <taxon>Eurotatoria</taxon>
        <taxon>Bdelloidea</taxon>
        <taxon>Adinetida</taxon>
        <taxon>Adinetidae</taxon>
        <taxon>Adineta</taxon>
    </lineage>
</organism>
<proteinExistence type="predicted"/>
<dbReference type="EMBL" id="CAJOAZ010002422">
    <property type="protein sequence ID" value="CAF3927334.1"/>
    <property type="molecule type" value="Genomic_DNA"/>
</dbReference>
<keyword evidence="1" id="KW-1133">Transmembrane helix</keyword>
<accession>A0A815GYW4</accession>
<dbReference type="Proteomes" id="UP000663845">
    <property type="component" value="Unassembled WGS sequence"/>
</dbReference>
<name>A0A815GYW4_9BILA</name>
<feature type="transmembrane region" description="Helical" evidence="1">
    <location>
        <begin position="126"/>
        <end position="147"/>
    </location>
</feature>
<reference evidence="2" key="1">
    <citation type="submission" date="2021-02" db="EMBL/GenBank/DDBJ databases">
        <authorList>
            <person name="Nowell W R."/>
        </authorList>
    </citation>
    <scope>NUCLEOTIDE SEQUENCE</scope>
</reference>
<dbReference type="EMBL" id="CAJNOG010000727">
    <property type="protein sequence ID" value="CAF1345180.1"/>
    <property type="molecule type" value="Genomic_DNA"/>
</dbReference>